<dbReference type="PANTHER" id="PTHR46583:SF1">
    <property type="entry name" value="REGULATOR OF G-PROTEIN SIGNALING 22"/>
    <property type="match status" value="1"/>
</dbReference>
<feature type="domain" description="RGS" evidence="2">
    <location>
        <begin position="933"/>
        <end position="1039"/>
    </location>
</feature>
<dbReference type="GO" id="GO:0005737">
    <property type="term" value="C:cytoplasm"/>
    <property type="evidence" value="ECO:0007669"/>
    <property type="project" value="TreeGrafter"/>
</dbReference>
<feature type="compositionally biased region" description="Basic and acidic residues" evidence="1">
    <location>
        <begin position="363"/>
        <end position="377"/>
    </location>
</feature>
<dbReference type="Pfam" id="PF00615">
    <property type="entry name" value="RGS"/>
    <property type="match status" value="2"/>
</dbReference>
<feature type="region of interest" description="Disordered" evidence="1">
    <location>
        <begin position="1125"/>
        <end position="1180"/>
    </location>
</feature>
<accession>A0AA88SST8</accession>
<comment type="caution">
    <text evidence="3">The sequence shown here is derived from an EMBL/GenBank/DDBJ whole genome shotgun (WGS) entry which is preliminary data.</text>
</comment>
<feature type="region of interest" description="Disordered" evidence="1">
    <location>
        <begin position="738"/>
        <end position="757"/>
    </location>
</feature>
<keyword evidence="4" id="KW-1185">Reference proteome</keyword>
<organism evidence="3 4">
    <name type="scientific">Channa striata</name>
    <name type="common">Snakehead murrel</name>
    <name type="synonym">Ophicephalus striatus</name>
    <dbReference type="NCBI Taxonomy" id="64152"/>
    <lineage>
        <taxon>Eukaryota</taxon>
        <taxon>Metazoa</taxon>
        <taxon>Chordata</taxon>
        <taxon>Craniata</taxon>
        <taxon>Vertebrata</taxon>
        <taxon>Euteleostomi</taxon>
        <taxon>Actinopterygii</taxon>
        <taxon>Neopterygii</taxon>
        <taxon>Teleostei</taxon>
        <taxon>Neoteleostei</taxon>
        <taxon>Acanthomorphata</taxon>
        <taxon>Anabantaria</taxon>
        <taxon>Anabantiformes</taxon>
        <taxon>Channoidei</taxon>
        <taxon>Channidae</taxon>
        <taxon>Channa</taxon>
    </lineage>
</organism>
<dbReference type="SMART" id="SM00315">
    <property type="entry name" value="RGS"/>
    <property type="match status" value="1"/>
</dbReference>
<dbReference type="GO" id="GO:0009966">
    <property type="term" value="P:regulation of signal transduction"/>
    <property type="evidence" value="ECO:0007669"/>
    <property type="project" value="InterPro"/>
</dbReference>
<dbReference type="InterPro" id="IPR036305">
    <property type="entry name" value="RGS_sf"/>
</dbReference>
<dbReference type="Proteomes" id="UP001187415">
    <property type="component" value="Unassembled WGS sequence"/>
</dbReference>
<reference evidence="3" key="1">
    <citation type="submission" date="2023-07" db="EMBL/GenBank/DDBJ databases">
        <title>Chromosome-level Genome Assembly of Striped Snakehead (Channa striata).</title>
        <authorList>
            <person name="Liu H."/>
        </authorList>
    </citation>
    <scope>NUCLEOTIDE SEQUENCE</scope>
    <source>
        <strain evidence="3">Gz</strain>
        <tissue evidence="3">Muscle</tissue>
    </source>
</reference>
<dbReference type="InterPro" id="IPR016137">
    <property type="entry name" value="RGS"/>
</dbReference>
<dbReference type="SUPFAM" id="SSF48097">
    <property type="entry name" value="Regulator of G-protein signaling, RGS"/>
    <property type="match status" value="4"/>
</dbReference>
<evidence type="ECO:0000256" key="1">
    <source>
        <dbReference type="SAM" id="MobiDB-lite"/>
    </source>
</evidence>
<dbReference type="EMBL" id="JAUPFM010000008">
    <property type="protein sequence ID" value="KAK2844123.1"/>
    <property type="molecule type" value="Genomic_DNA"/>
</dbReference>
<feature type="compositionally biased region" description="Basic residues" evidence="1">
    <location>
        <begin position="1147"/>
        <end position="1156"/>
    </location>
</feature>
<dbReference type="InterPro" id="IPR044926">
    <property type="entry name" value="RGS_subdomain_2"/>
</dbReference>
<evidence type="ECO:0000313" key="4">
    <source>
        <dbReference type="Proteomes" id="UP001187415"/>
    </source>
</evidence>
<protein>
    <recommendedName>
        <fullName evidence="2">RGS domain-containing protein</fullName>
    </recommendedName>
</protein>
<gene>
    <name evidence="3" type="ORF">Q5P01_010782</name>
</gene>
<feature type="compositionally biased region" description="Basic and acidic residues" evidence="1">
    <location>
        <begin position="1157"/>
        <end position="1180"/>
    </location>
</feature>
<feature type="domain" description="RGS" evidence="2">
    <location>
        <begin position="571"/>
        <end position="677"/>
    </location>
</feature>
<dbReference type="InterPro" id="IPR042651">
    <property type="entry name" value="Rgs22"/>
</dbReference>
<feature type="domain" description="RGS" evidence="2">
    <location>
        <begin position="763"/>
        <end position="889"/>
    </location>
</feature>
<name>A0AA88SST8_CHASR</name>
<proteinExistence type="predicted"/>
<dbReference type="GO" id="GO:0001965">
    <property type="term" value="F:G-protein alpha-subunit binding"/>
    <property type="evidence" value="ECO:0007669"/>
    <property type="project" value="InterPro"/>
</dbReference>
<dbReference type="PANTHER" id="PTHR46583">
    <property type="entry name" value="REGULATOR OF G-PROTEIN SIGNALING 22"/>
    <property type="match status" value="1"/>
</dbReference>
<dbReference type="PROSITE" id="PS50132">
    <property type="entry name" value="RGS"/>
    <property type="match status" value="3"/>
</dbReference>
<dbReference type="Gene3D" id="1.10.167.10">
    <property type="entry name" value="Regulator of G-protein Signalling 4, domain 2"/>
    <property type="match status" value="4"/>
</dbReference>
<dbReference type="GO" id="GO:0005634">
    <property type="term" value="C:nucleus"/>
    <property type="evidence" value="ECO:0007669"/>
    <property type="project" value="TreeGrafter"/>
</dbReference>
<evidence type="ECO:0000313" key="3">
    <source>
        <dbReference type="EMBL" id="KAK2844123.1"/>
    </source>
</evidence>
<dbReference type="CDD" id="cd08725">
    <property type="entry name" value="RGS_RGS22_4"/>
    <property type="match status" value="1"/>
</dbReference>
<evidence type="ECO:0000259" key="2">
    <source>
        <dbReference type="PROSITE" id="PS50132"/>
    </source>
</evidence>
<feature type="compositionally biased region" description="Polar residues" evidence="1">
    <location>
        <begin position="1125"/>
        <end position="1142"/>
    </location>
</feature>
<feature type="compositionally biased region" description="Basic and acidic residues" evidence="1">
    <location>
        <begin position="344"/>
        <end position="354"/>
    </location>
</feature>
<dbReference type="AlphaFoldDB" id="A0AA88SST8"/>
<feature type="region of interest" description="Disordered" evidence="1">
    <location>
        <begin position="344"/>
        <end position="383"/>
    </location>
</feature>
<feature type="region of interest" description="Disordered" evidence="1">
    <location>
        <begin position="1069"/>
        <end position="1101"/>
    </location>
</feature>
<sequence>MCGILTEFPHLTSENFETSLASDYVLAHFFNNFLSLPSFPEGLHYSWEFGVFEVVSAAPGFVSARSAVHCTKSQVLCGDSTLLNKRPPIDNLYTIRRLDKEQGIQWIMKERLPFFLQSDCYIEYRLAKLLFQWYPNLCKRKKSSHVQTTMSAIQLRCSPRFDKANNPLKMLPNYVENISSKQGSDGMHSFTIPPSGQKAHVNINCSESFRRLSSCSELESSYTISSLSSSGPHFSNLECENIEEVQSKQTKLSFCFREPAAVIPQEKYVKEPSSQNFESSELELNNLATQVIKQVLNNALNTMGSQSQANISDCPSKSTGQTNCTSKEKSCECKVCQDSADGGRKGLEGQKGKVQEGNSRSGVEGRKEWDKKNREMGSRGTGQDEVPDNCFHGTCWHENSPGLEEFKTFLRETPGQKLINLWLDIEKLKSMQHREQNNRYLIRMRSRYLLSSSHSSLNAELLTRLGLSTSPCWTKDKLCSVQPRLTEALLYYWAPRFWISQSAQEGRGDTPNLGLWTEQCSSPLSDRQSHHGSLTLSPFCSDNCLPNSAHIVHTQLYSSRSRLRSSRMEKMLQALCYDSCAGLYFTHFCEQSGNQLWENAVYFWTDLKNYHELFYQDGMDPYRVQREAQVLYFTYLYSAARRSLGVDEKIRKEVYDRLMPAFEELFDKVEEHTLNILLQPWTLLVSRDTESFQKVRVQEDVRRVDGHEHRESQSEETSCQLKQVDQCSSSRFLSPFPQSTSSFKSHNVPESSSSVSTNYQGYRLGSILRLRHEIGHFMSFLQNQDASIHLACWLDLEQYRRTSQKDKAVKQERSSHITTKYLNRKYFFGPDSPASTEEQNDILRLAGGLERLKLECVSKPVVVEIQEIVRNHIEKTWLPQFLSTAEFTERQKHRAEPKAADRLSQHDYRQHRMRREAWKAEGLWMSSSKEILLFRQILLNPVTCMQFQHFVSLKGHFLENDVLFWLEVQRYKDLCHSHSDEATIQQKISTIINCFINSSMPPALQIDIPPEQAQHILENRNELGPYIFREAQMSVFSELLKFWPKFQELSSSIQEEQLLPLLQEKRVKHRARVRRQRRKEEEEDERIRSQDEQDTPTQPLSWSYSKYMAALKREEALLRRQSQLEGSISTTSDFSSTCSVKSAGSKRSNRQASRRASRADSKRSNDKRGEGREMKPKCNG</sequence>
<dbReference type="InterPro" id="IPR048074">
    <property type="entry name" value="RGS22_RGS_fourth"/>
</dbReference>
<feature type="compositionally biased region" description="Polar residues" evidence="1">
    <location>
        <begin position="738"/>
        <end position="750"/>
    </location>
</feature>